<evidence type="ECO:0000313" key="2">
    <source>
        <dbReference type="Proteomes" id="UP000198284"/>
    </source>
</evidence>
<dbReference type="EMBL" id="FZOT01000025">
    <property type="protein sequence ID" value="SNT32261.1"/>
    <property type="molecule type" value="Genomic_DNA"/>
</dbReference>
<protein>
    <submittedName>
        <fullName evidence="1">Uncharacterized protein</fullName>
    </submittedName>
</protein>
<gene>
    <name evidence="1" type="ORF">SAMN06265795_12510</name>
</gene>
<evidence type="ECO:0000313" key="1">
    <source>
        <dbReference type="EMBL" id="SNT32261.1"/>
    </source>
</evidence>
<dbReference type="RefSeq" id="WP_089401557.1">
    <property type="nucleotide sequence ID" value="NZ_FZOT01000025.1"/>
</dbReference>
<accession>A0A239LP86</accession>
<name>A0A239LP86_9BURK</name>
<organism evidence="1 2">
    <name type="scientific">Noviherbaspirillum humi</name>
    <dbReference type="NCBI Taxonomy" id="1688639"/>
    <lineage>
        <taxon>Bacteria</taxon>
        <taxon>Pseudomonadati</taxon>
        <taxon>Pseudomonadota</taxon>
        <taxon>Betaproteobacteria</taxon>
        <taxon>Burkholderiales</taxon>
        <taxon>Oxalobacteraceae</taxon>
        <taxon>Noviherbaspirillum</taxon>
    </lineage>
</organism>
<proteinExistence type="predicted"/>
<dbReference type="OrthoDB" id="531817at2"/>
<sequence>MKQRDVQDGAGITWTCVQAFSGAETPAAREAQKRMTNADEEVAVVCTPSGGEQTVRLSLPAAWREQMADDQLLAAIEAHRGDAEERRA</sequence>
<keyword evidence="2" id="KW-1185">Reference proteome</keyword>
<reference evidence="1 2" key="1">
    <citation type="submission" date="2017-06" db="EMBL/GenBank/DDBJ databases">
        <authorList>
            <person name="Kim H.J."/>
            <person name="Triplett B.A."/>
        </authorList>
    </citation>
    <scope>NUCLEOTIDE SEQUENCE [LARGE SCALE GENOMIC DNA]</scope>
    <source>
        <strain evidence="1 2">U15</strain>
    </source>
</reference>
<dbReference type="Proteomes" id="UP000198284">
    <property type="component" value="Unassembled WGS sequence"/>
</dbReference>
<dbReference type="AlphaFoldDB" id="A0A239LP86"/>